<reference evidence="2 3" key="2">
    <citation type="journal article" date="2011" name="Mol. Biol. Evol.">
        <title>Unity in variety--the pan-genome of the Chlamydiae.</title>
        <authorList>
            <person name="Collingro A."/>
            <person name="Tischler P."/>
            <person name="Weinmaier T."/>
            <person name="Penz T."/>
            <person name="Heinz E."/>
            <person name="Brunham R.C."/>
            <person name="Read T.D."/>
            <person name="Bavoil P.M."/>
            <person name="Sachse K."/>
            <person name="Kahane S."/>
            <person name="Friedman M.G."/>
            <person name="Rattei T."/>
            <person name="Myers G.S."/>
            <person name="Horn M."/>
        </authorList>
    </citation>
    <scope>NUCLEOTIDE SEQUENCE [LARGE SCALE GENOMIC DNA]</scope>
    <source>
        <strain evidence="3">ATCC VR-1471 / Z</strain>
    </source>
</reference>
<keyword evidence="1" id="KW-0472">Membrane</keyword>
<dbReference type="STRING" id="331113.SNE_A06400"/>
<keyword evidence="3" id="KW-1185">Reference proteome</keyword>
<evidence type="ECO:0000313" key="2">
    <source>
        <dbReference type="EMBL" id="CCB88517.1"/>
    </source>
</evidence>
<name>F8L703_SIMNZ</name>
<keyword evidence="1" id="KW-0812">Transmembrane</keyword>
<evidence type="ECO:0000313" key="3">
    <source>
        <dbReference type="Proteomes" id="UP000000496"/>
    </source>
</evidence>
<dbReference type="AlphaFoldDB" id="F8L703"/>
<proteinExistence type="predicted"/>
<accession>F8L703</accession>
<reference key="1">
    <citation type="journal article" date="2011" name="Mol. Biol. Evol.">
        <title>Unity in variety -- the pan-genome of the Chlamydiae.</title>
        <authorList>
            <person name="Collingro A."/>
            <person name="Tischler P."/>
            <person name="Weinmaier T."/>
            <person name="Penz T."/>
            <person name="Heinz E."/>
            <person name="Brunham R.C."/>
            <person name="Read T.D."/>
            <person name="Bavoil P.M."/>
            <person name="Sachse K."/>
            <person name="Kahane S."/>
            <person name="Friedman M.G."/>
            <person name="Rattei T."/>
            <person name="Myers G.S.A."/>
            <person name="Horn M."/>
        </authorList>
    </citation>
    <scope>NUCLEOTIDE SEQUENCE</scope>
    <source>
        <strain>Z</strain>
    </source>
</reference>
<dbReference type="EMBL" id="FR872582">
    <property type="protein sequence ID" value="CCB88517.1"/>
    <property type="molecule type" value="Genomic_DNA"/>
</dbReference>
<dbReference type="KEGG" id="sng:SNE_A06400"/>
<protein>
    <submittedName>
        <fullName evidence="2">Uncharacterized protein</fullName>
    </submittedName>
</protein>
<dbReference type="RefSeq" id="WP_013942984.1">
    <property type="nucleotide sequence ID" value="NC_015713.1"/>
</dbReference>
<dbReference type="HOGENOM" id="CLU_1348164_0_0_0"/>
<dbReference type="Proteomes" id="UP000000496">
    <property type="component" value="Chromosome gsn.131"/>
</dbReference>
<organism evidence="2 3">
    <name type="scientific">Simkania negevensis (strain ATCC VR-1471 / DSM 27360 / Z)</name>
    <dbReference type="NCBI Taxonomy" id="331113"/>
    <lineage>
        <taxon>Bacteria</taxon>
        <taxon>Pseudomonadati</taxon>
        <taxon>Chlamydiota</taxon>
        <taxon>Chlamydiia</taxon>
        <taxon>Parachlamydiales</taxon>
        <taxon>Simkaniaceae</taxon>
        <taxon>Simkania</taxon>
    </lineage>
</organism>
<feature type="transmembrane region" description="Helical" evidence="1">
    <location>
        <begin position="177"/>
        <end position="194"/>
    </location>
</feature>
<evidence type="ECO:0000256" key="1">
    <source>
        <dbReference type="SAM" id="Phobius"/>
    </source>
</evidence>
<sequence>MTLASPAINFGVLERSEAHQLCIVLDTEKLGSLETAGLAQKLRNQNLECLEAKEGNEYSQKFFMARGIIVYAKKHDEQDADHSFGMDLGVTVKQAFDTIKKTFNEQYGSIQIHPLAYENLQRFLTPLQEIGLNVAKEVMPELNGIEDVAVELEDPQPKRSQPSTLPPKPQKSNSGNLFYWMLGGLVILAAFYCVRQFFPNKKG</sequence>
<gene>
    <name evidence="2" type="ordered locus">SNE_A06400</name>
</gene>
<keyword evidence="1" id="KW-1133">Transmembrane helix</keyword>